<dbReference type="InterPro" id="IPR036237">
    <property type="entry name" value="Xyl_isomerase-like_sf"/>
</dbReference>
<feature type="binding site" evidence="1">
    <location>
        <position position="191"/>
    </location>
    <ligand>
        <name>a divalent metal cation</name>
        <dbReference type="ChEBI" id="CHEBI:60240"/>
        <note>catalytic</note>
    </ligand>
</feature>
<feature type="binding site" evidence="1">
    <location>
        <position position="601"/>
    </location>
    <ligand>
        <name>Mg(2+)</name>
        <dbReference type="ChEBI" id="CHEBI:18420"/>
    </ligand>
</feature>
<feature type="binding site" evidence="1">
    <location>
        <position position="165"/>
    </location>
    <ligand>
        <name>a divalent metal cation</name>
        <dbReference type="ChEBI" id="CHEBI:60240"/>
        <note>catalytic</note>
    </ligand>
</feature>
<dbReference type="Pfam" id="PF14696">
    <property type="entry name" value="Glyoxalase_5"/>
    <property type="match status" value="1"/>
</dbReference>
<dbReference type="AlphaFoldDB" id="A0A9E5MMI5"/>
<evidence type="ECO:0000313" key="4">
    <source>
        <dbReference type="EMBL" id="NHO66800.1"/>
    </source>
</evidence>
<evidence type="ECO:0000313" key="5">
    <source>
        <dbReference type="Proteomes" id="UP000787472"/>
    </source>
</evidence>
<name>A0A9E5MMI5_9GAMM</name>
<keyword evidence="2" id="KW-0175">Coiled coil</keyword>
<feature type="coiled-coil region" evidence="2">
    <location>
        <begin position="71"/>
        <end position="127"/>
    </location>
</feature>
<evidence type="ECO:0000259" key="3">
    <source>
        <dbReference type="PROSITE" id="PS51819"/>
    </source>
</evidence>
<dbReference type="SUPFAM" id="SSF51658">
    <property type="entry name" value="Xylose isomerase-like"/>
    <property type="match status" value="1"/>
</dbReference>
<comment type="caution">
    <text evidence="4">The sequence shown here is derived from an EMBL/GenBank/DDBJ whole genome shotgun (WGS) entry which is preliminary data.</text>
</comment>
<organism evidence="4 5">
    <name type="scientific">Pseudomaricurvus hydrocarbonicus</name>
    <dbReference type="NCBI Taxonomy" id="1470433"/>
    <lineage>
        <taxon>Bacteria</taxon>
        <taxon>Pseudomonadati</taxon>
        <taxon>Pseudomonadota</taxon>
        <taxon>Gammaproteobacteria</taxon>
        <taxon>Cellvibrionales</taxon>
        <taxon>Cellvibrionaceae</taxon>
        <taxon>Pseudomaricurvus</taxon>
    </lineage>
</organism>
<dbReference type="PANTHER" id="PTHR12110:SF21">
    <property type="entry name" value="XYLOSE ISOMERASE-LIKE TIM BARREL DOMAIN-CONTAINING PROTEIN"/>
    <property type="match status" value="1"/>
</dbReference>
<dbReference type="PROSITE" id="PS51819">
    <property type="entry name" value="VOC"/>
    <property type="match status" value="1"/>
</dbReference>
<keyword evidence="5" id="KW-1185">Reference proteome</keyword>
<feature type="binding site" evidence="1">
    <location>
        <position position="134"/>
    </location>
    <ligand>
        <name>a divalent metal cation</name>
        <dbReference type="ChEBI" id="CHEBI:60240"/>
        <note>catalytic</note>
    </ligand>
</feature>
<dbReference type="Gene3D" id="3.20.20.150">
    <property type="entry name" value="Divalent-metal-dependent TIM barrel enzymes"/>
    <property type="match status" value="1"/>
</dbReference>
<comment type="function">
    <text evidence="1">Catalyzes the conversion of 3-dehydroshikimate to protocatechuate (3,4-dihydroxybenzoate), a common intermediate of quinate and shikimate degradation pathways.</text>
</comment>
<dbReference type="SUPFAM" id="SSF54593">
    <property type="entry name" value="Glyoxalase/Bleomycin resistance protein/Dihydroxybiphenyl dioxygenase"/>
    <property type="match status" value="1"/>
</dbReference>
<dbReference type="EC" id="4.2.1.118" evidence="1"/>
<comment type="catalytic activity">
    <reaction evidence="1">
        <text>3-dehydroshikimate = 3,4-dihydroxybenzoate + H2O</text>
        <dbReference type="Rhea" id="RHEA:24848"/>
        <dbReference type="ChEBI" id="CHEBI:15377"/>
        <dbReference type="ChEBI" id="CHEBI:16630"/>
        <dbReference type="ChEBI" id="CHEBI:36241"/>
        <dbReference type="EC" id="4.2.1.118"/>
    </reaction>
</comment>
<dbReference type="EMBL" id="JAAONZ010000012">
    <property type="protein sequence ID" value="NHO66800.1"/>
    <property type="molecule type" value="Genomic_DNA"/>
</dbReference>
<dbReference type="GO" id="GO:0046279">
    <property type="term" value="P:3,4-dihydroxybenzoate biosynthetic process"/>
    <property type="evidence" value="ECO:0007669"/>
    <property type="project" value="UniProtKB-UniRule"/>
</dbReference>
<gene>
    <name evidence="4" type="ORF">G8770_14715</name>
</gene>
<dbReference type="HAMAP" id="MF_02238">
    <property type="entry name" value="DSD"/>
    <property type="match status" value="1"/>
</dbReference>
<comment type="similarity">
    <text evidence="1">Belongs to the bacterial two-domain DSD family.</text>
</comment>
<dbReference type="Proteomes" id="UP000787472">
    <property type="component" value="Unassembled WGS sequence"/>
</dbReference>
<evidence type="ECO:0000256" key="1">
    <source>
        <dbReference type="HAMAP-Rule" id="MF_02238"/>
    </source>
</evidence>
<feature type="binding site" evidence="1">
    <location>
        <position position="239"/>
    </location>
    <ligand>
        <name>a divalent metal cation</name>
        <dbReference type="ChEBI" id="CHEBI:60240"/>
        <note>catalytic</note>
    </ligand>
</feature>
<feature type="binding site" evidence="1">
    <location>
        <position position="527"/>
    </location>
    <ligand>
        <name>Mg(2+)</name>
        <dbReference type="ChEBI" id="CHEBI:18420"/>
    </ligand>
</feature>
<dbReference type="InterPro" id="IPR037523">
    <property type="entry name" value="VOC_core"/>
</dbReference>
<comment type="pathway">
    <text evidence="1">Aromatic compound metabolism; 3,4-dihydroxybenzoate biosynthesis.</text>
</comment>
<dbReference type="GO" id="GO:0046872">
    <property type="term" value="F:metal ion binding"/>
    <property type="evidence" value="ECO:0007669"/>
    <property type="project" value="UniProtKB-UniRule"/>
</dbReference>
<feature type="binding site" evidence="1">
    <location>
        <position position="449"/>
    </location>
    <ligand>
        <name>Mg(2+)</name>
        <dbReference type="ChEBI" id="CHEBI:18420"/>
    </ligand>
</feature>
<accession>A0A9E5MMI5</accession>
<reference evidence="4" key="1">
    <citation type="submission" date="2020-03" db="EMBL/GenBank/DDBJ databases">
        <authorList>
            <person name="Guo F."/>
        </authorList>
    </citation>
    <scope>NUCLEOTIDE SEQUENCE</scope>
    <source>
        <strain evidence="4">JCM 30134</strain>
    </source>
</reference>
<dbReference type="PANTHER" id="PTHR12110">
    <property type="entry name" value="HYDROXYPYRUVATE ISOMERASE"/>
    <property type="match status" value="1"/>
</dbReference>
<sequence>MKRSIASVCLSGDLRQKLEAAAYAGFDGIEIFENDLMLFDESPAVVRRMSEDLGLRIIALQPFRDFECMPSDKMQKNFDRAERKFDLMEELHTDTLLICSNVSPQCIDSLDRAVEEFSELAERAQKRHYKLGYEALAWGRNIKDYEDAWQLVNRVDHKNLGIILDSFHIYARSKNLSVIRDIPGDRIALVQVADAPWLDMDVLQWSRHFRCFPGQGDLPMVDFMTEVTNTGYEGYFSHEIFNDEFRSSPCRPTAIDGMRSMLWLEEEVARAVPDLSSKTPKALDYLPPEPSVKSVEFIEFAAEGQSREELLDLLTKLGFTNTHRHRSKDVSLFRQGDVSIVVNEEPDSFAQNYYLMHGVSVCAVAYLADDAEGMAERSEHFGYRKFEGDIEHGEMNIPGAKGVGGELVYFVQRDADGSRFFDVDFVAVQPSDAAVSLSPKSDPSLLVDHITSGVSESEFLSTSLFYKVLFGLSIDQPQDLIDPYGIVVSRTATNRNKTIRLPFNMSRSWGASTERFREVQKGSGVQHIAFACDDILTFAEGIDLNIVLPVPDNYYDDLIARFDFDDGFVEQLRAYNILYDKSETGYFLHFYTRTVNGMFFEVVQRQKYSNYGEVNAQVRMAAQARMRRAL</sequence>
<feature type="domain" description="VOC" evidence="3">
    <location>
        <begin position="294"/>
        <end position="413"/>
    </location>
</feature>
<dbReference type="Pfam" id="PF01261">
    <property type="entry name" value="AP_endonuc_2"/>
    <property type="match status" value="1"/>
</dbReference>
<comment type="cofactor">
    <cofactor evidence="1">
        <name>a divalent metal cation</name>
        <dbReference type="ChEBI" id="CHEBI:60240"/>
    </cofactor>
</comment>
<dbReference type="InterPro" id="IPR029068">
    <property type="entry name" value="Glyas_Bleomycin-R_OHBP_Dase"/>
</dbReference>
<dbReference type="GO" id="GO:0046565">
    <property type="term" value="F:3-dehydroshikimate dehydratase activity"/>
    <property type="evidence" value="ECO:0007669"/>
    <property type="project" value="UniProtKB-UniRule"/>
</dbReference>
<keyword evidence="1" id="KW-0479">Metal-binding</keyword>
<keyword evidence="1" id="KW-0456">Lyase</keyword>
<dbReference type="InterPro" id="IPR050312">
    <property type="entry name" value="IolE/XylAMocC-like"/>
</dbReference>
<dbReference type="InterPro" id="IPR043700">
    <property type="entry name" value="DSD"/>
</dbReference>
<dbReference type="InterPro" id="IPR013022">
    <property type="entry name" value="Xyl_isomerase-like_TIM-brl"/>
</dbReference>
<evidence type="ECO:0000256" key="2">
    <source>
        <dbReference type="SAM" id="Coils"/>
    </source>
</evidence>
<dbReference type="Gene3D" id="3.10.180.10">
    <property type="entry name" value="2,3-Dihydroxybiphenyl 1,2-Dioxygenase, domain 1"/>
    <property type="match status" value="2"/>
</dbReference>
<dbReference type="RefSeq" id="WP_167188297.1">
    <property type="nucleotide sequence ID" value="NZ_JAAONZ010000012.1"/>
</dbReference>
<proteinExistence type="inferred from homology"/>
<protein>
    <recommendedName>
        <fullName evidence="1">3-dehydroshikimate dehydratase</fullName>
        <shortName evidence="1">DSD</shortName>
        <ecNumber evidence="1">4.2.1.118</ecNumber>
    </recommendedName>
</protein>